<organism evidence="1 2">
    <name type="scientific">Aristolochia fimbriata</name>
    <name type="common">White veined hardy Dutchman's pipe vine</name>
    <dbReference type="NCBI Taxonomy" id="158543"/>
    <lineage>
        <taxon>Eukaryota</taxon>
        <taxon>Viridiplantae</taxon>
        <taxon>Streptophyta</taxon>
        <taxon>Embryophyta</taxon>
        <taxon>Tracheophyta</taxon>
        <taxon>Spermatophyta</taxon>
        <taxon>Magnoliopsida</taxon>
        <taxon>Magnoliidae</taxon>
        <taxon>Piperales</taxon>
        <taxon>Aristolochiaceae</taxon>
        <taxon>Aristolochia</taxon>
    </lineage>
</organism>
<name>A0AAV7E846_ARIFI</name>
<reference evidence="1 2" key="1">
    <citation type="submission" date="2021-07" db="EMBL/GenBank/DDBJ databases">
        <title>The Aristolochia fimbriata genome: insights into angiosperm evolution, floral development and chemical biosynthesis.</title>
        <authorList>
            <person name="Jiao Y."/>
        </authorList>
    </citation>
    <scope>NUCLEOTIDE SEQUENCE [LARGE SCALE GENOMIC DNA]</scope>
    <source>
        <strain evidence="1">IBCAS-2021</strain>
        <tissue evidence="1">Leaf</tissue>
    </source>
</reference>
<proteinExistence type="predicted"/>
<dbReference type="EMBL" id="JAINDJ010000006">
    <property type="protein sequence ID" value="KAG9444889.1"/>
    <property type="molecule type" value="Genomic_DNA"/>
</dbReference>
<evidence type="ECO:0000313" key="1">
    <source>
        <dbReference type="EMBL" id="KAG9444889.1"/>
    </source>
</evidence>
<dbReference type="Proteomes" id="UP000825729">
    <property type="component" value="Unassembled WGS sequence"/>
</dbReference>
<accession>A0AAV7E846</accession>
<keyword evidence="2" id="KW-1185">Reference proteome</keyword>
<protein>
    <submittedName>
        <fullName evidence="1">Uncharacterized protein</fullName>
    </submittedName>
</protein>
<sequence length="357" mass="38422">MLASSASSTSSSSASVSASSASVSASSAASSSASASASASASSSTLLWSSLSSSTLSAQESAPEKWGEMAAPSTLYMEGDVSQLTYCPSGESIFGGHAVKRPPLVDRSPPYGSLSRPLATGERVFFLLCLNSSENEDIAAGPETFALQSALRLANQPSLPCTLADDIMDRGIVRNLHAPDTTLDMPLPFLFEWTTLLVGRCSRTLRNAGVYYGLWASIYQYSCDASVVQAFLDARSPETNTLITCQGELSIPLCKMDRIFGLPISGQFYDEVSPMVADFKDVRSLTLPYSCQFLFLVYHCLCRGLESNTLSTTSWVSFLFRTEDDVVPVHDPWTAWHAANEKCAATSRERRATEQLP</sequence>
<dbReference type="AlphaFoldDB" id="A0AAV7E846"/>
<comment type="caution">
    <text evidence="1">The sequence shown here is derived from an EMBL/GenBank/DDBJ whole genome shotgun (WGS) entry which is preliminary data.</text>
</comment>
<gene>
    <name evidence="1" type="ORF">H6P81_016229</name>
</gene>
<evidence type="ECO:0000313" key="2">
    <source>
        <dbReference type="Proteomes" id="UP000825729"/>
    </source>
</evidence>